<dbReference type="PANTHER" id="PTHR35936:SF17">
    <property type="entry name" value="ARGININE-BINDING EXTRACELLULAR PROTEIN ARTP"/>
    <property type="match status" value="1"/>
</dbReference>
<feature type="domain" description="Solute-binding protein family 3/N-terminal" evidence="3">
    <location>
        <begin position="52"/>
        <end position="281"/>
    </location>
</feature>
<evidence type="ECO:0000259" key="3">
    <source>
        <dbReference type="SMART" id="SM00062"/>
    </source>
</evidence>
<evidence type="ECO:0000256" key="1">
    <source>
        <dbReference type="ARBA" id="ARBA00022729"/>
    </source>
</evidence>
<name>A0A963YXY8_9PROT</name>
<dbReference type="SUPFAM" id="SSF53850">
    <property type="entry name" value="Periplasmic binding protein-like II"/>
    <property type="match status" value="1"/>
</dbReference>
<proteinExistence type="predicted"/>
<gene>
    <name evidence="4" type="ORF">ASILVAE211_24270</name>
</gene>
<dbReference type="CDD" id="cd01004">
    <property type="entry name" value="PBP2_MidA_like"/>
    <property type="match status" value="1"/>
</dbReference>
<feature type="signal peptide" evidence="2">
    <location>
        <begin position="1"/>
        <end position="30"/>
    </location>
</feature>
<protein>
    <submittedName>
        <fullName evidence="4">ABC transporter substrate-binding protein</fullName>
    </submittedName>
</protein>
<sequence>MRKSRLMLCALATTAILLSPVVGLGAKARAAELAADPAVVKLVPASFRDSGTLVIGTDATYAPFESIDPKSHEIIGFDADLGRAIATVMGLKVKFVNTPFDDIIPSFASGKLSVAMSSIGDTKPREGVVDFVTYYWNSMSLLVPTGNPKQLGMYKMCGAKIGVERGSTEQTTVLPELMGKCGETDHALMAGSVFSSTTNAVLALSSGRIDGVLNDAPANDSAAATSAGQFVVVGPLLHSNSPGGVAIAKNSGMQPAILAAVKTLVSNGVYDAALKKWNLESIRITSPTINWASQQK</sequence>
<feature type="chain" id="PRO_5036774972" evidence="2">
    <location>
        <begin position="31"/>
        <end position="296"/>
    </location>
</feature>
<dbReference type="Gene3D" id="3.40.190.10">
    <property type="entry name" value="Periplasmic binding protein-like II"/>
    <property type="match status" value="2"/>
</dbReference>
<reference evidence="4" key="1">
    <citation type="journal article" date="2021" name="Microorganisms">
        <title>Acidisoma silvae sp. nov. and Acidisomacellulosilytica sp. nov., Two Acidophilic Bacteria Isolated from Decaying Wood, Hydrolyzing Cellulose and Producing Poly-3-hydroxybutyrate.</title>
        <authorList>
            <person name="Mieszkin S."/>
            <person name="Pouder E."/>
            <person name="Uroz S."/>
            <person name="Simon-Colin C."/>
            <person name="Alain K."/>
        </authorList>
    </citation>
    <scope>NUCLEOTIDE SEQUENCE</scope>
    <source>
        <strain evidence="4">HW T2.11</strain>
    </source>
</reference>
<dbReference type="InterPro" id="IPR001638">
    <property type="entry name" value="Solute-binding_3/MltF_N"/>
</dbReference>
<reference evidence="4" key="2">
    <citation type="submission" date="2021-01" db="EMBL/GenBank/DDBJ databases">
        <authorList>
            <person name="Mieszkin S."/>
            <person name="Pouder E."/>
            <person name="Alain K."/>
        </authorList>
    </citation>
    <scope>NUCLEOTIDE SEQUENCE</scope>
    <source>
        <strain evidence="4">HW T2.11</strain>
    </source>
</reference>
<dbReference type="AlphaFoldDB" id="A0A963YXY8"/>
<dbReference type="RefSeq" id="WP_227323961.1">
    <property type="nucleotide sequence ID" value="NZ_JAESVB010000029.1"/>
</dbReference>
<evidence type="ECO:0000256" key="2">
    <source>
        <dbReference type="SAM" id="SignalP"/>
    </source>
</evidence>
<comment type="caution">
    <text evidence="4">The sequence shown here is derived from an EMBL/GenBank/DDBJ whole genome shotgun (WGS) entry which is preliminary data.</text>
</comment>
<dbReference type="Pfam" id="PF00497">
    <property type="entry name" value="SBP_bac_3"/>
    <property type="match status" value="1"/>
</dbReference>
<dbReference type="SMART" id="SM00062">
    <property type="entry name" value="PBPb"/>
    <property type="match status" value="1"/>
</dbReference>
<keyword evidence="5" id="KW-1185">Reference proteome</keyword>
<organism evidence="4 5">
    <name type="scientific">Acidisoma silvae</name>
    <dbReference type="NCBI Taxonomy" id="2802396"/>
    <lineage>
        <taxon>Bacteria</taxon>
        <taxon>Pseudomonadati</taxon>
        <taxon>Pseudomonadota</taxon>
        <taxon>Alphaproteobacteria</taxon>
        <taxon>Acetobacterales</taxon>
        <taxon>Acidocellaceae</taxon>
        <taxon>Acidisoma</taxon>
    </lineage>
</organism>
<dbReference type="PANTHER" id="PTHR35936">
    <property type="entry name" value="MEMBRANE-BOUND LYTIC MUREIN TRANSGLYCOSYLASE F"/>
    <property type="match status" value="1"/>
</dbReference>
<dbReference type="EMBL" id="JAESVB010000029">
    <property type="protein sequence ID" value="MCB8878315.1"/>
    <property type="molecule type" value="Genomic_DNA"/>
</dbReference>
<evidence type="ECO:0000313" key="5">
    <source>
        <dbReference type="Proteomes" id="UP000708298"/>
    </source>
</evidence>
<evidence type="ECO:0000313" key="4">
    <source>
        <dbReference type="EMBL" id="MCB8878315.1"/>
    </source>
</evidence>
<keyword evidence="1 2" id="KW-0732">Signal</keyword>
<dbReference type="Proteomes" id="UP000708298">
    <property type="component" value="Unassembled WGS sequence"/>
</dbReference>
<accession>A0A963YXY8</accession>